<dbReference type="Proteomes" id="UP000012065">
    <property type="component" value="Mitochondrion MT"/>
</dbReference>
<gene>
    <name evidence="6" type="ORF">BN14_13026</name>
</gene>
<dbReference type="SUPFAM" id="SSF82771">
    <property type="entry name" value="GIY-YIG endonuclease"/>
    <property type="match status" value="1"/>
</dbReference>
<dbReference type="SUPFAM" id="SSF64496">
    <property type="entry name" value="DNA-binding domain of intron-encoded endonucleases"/>
    <property type="match status" value="1"/>
</dbReference>
<dbReference type="GO" id="GO:0003677">
    <property type="term" value="F:DNA binding"/>
    <property type="evidence" value="ECO:0007669"/>
    <property type="project" value="InterPro"/>
</dbReference>
<dbReference type="InterPro" id="IPR006350">
    <property type="entry name" value="Intron_endoG1"/>
</dbReference>
<dbReference type="SMART" id="SM00497">
    <property type="entry name" value="IENR1"/>
    <property type="match status" value="1"/>
</dbReference>
<dbReference type="SMART" id="SM00496">
    <property type="entry name" value="IENR2"/>
    <property type="match status" value="4"/>
</dbReference>
<evidence type="ECO:0000256" key="1">
    <source>
        <dbReference type="ARBA" id="ARBA00010045"/>
    </source>
</evidence>
<protein>
    <submittedName>
        <fullName evidence="6">LAGLIDADG homing endonuclease</fullName>
    </submittedName>
</protein>
<dbReference type="Pfam" id="PF01541">
    <property type="entry name" value="GIY-YIG"/>
    <property type="match status" value="1"/>
</dbReference>
<evidence type="ECO:0000259" key="5">
    <source>
        <dbReference type="PROSITE" id="PS50164"/>
    </source>
</evidence>
<evidence type="ECO:0000313" key="6">
    <source>
        <dbReference type="EMBL" id="CCO27457.1"/>
    </source>
</evidence>
<evidence type="ECO:0000256" key="2">
    <source>
        <dbReference type="ARBA" id="ARBA00022722"/>
    </source>
</evidence>
<dbReference type="EMBL" id="HF546977">
    <property type="protein sequence ID" value="CCO27457.1"/>
    <property type="molecule type" value="Genomic_DNA"/>
</dbReference>
<evidence type="ECO:0000256" key="3">
    <source>
        <dbReference type="ARBA" id="ARBA00022759"/>
    </source>
</evidence>
<reference evidence="6 7" key="1">
    <citation type="journal article" date="2013" name="J. Biotechnol.">
        <title>Establishment and interpretation of the genome sequence of the phytopathogenic fungus Rhizoctonia solani AG1-IB isolate 7/3/14.</title>
        <authorList>
            <person name="Wibberg D.W."/>
            <person name="Jelonek L.J."/>
            <person name="Rupp O.R."/>
            <person name="Hennig M.H."/>
            <person name="Eikmeyer F.E."/>
            <person name="Goesmann A.G."/>
            <person name="Hartmann A.H."/>
            <person name="Borriss R.B."/>
            <person name="Grosch R.G."/>
            <person name="Puehler A.P."/>
            <person name="Schlueter A.S."/>
        </authorList>
    </citation>
    <scope>NUCLEOTIDE SEQUENCE [LARGE SCALE GENOMIC DNA]</scope>
    <source>
        <strain evidence="7">AG1-IB / isolate 7/3/14</strain>
    </source>
</reference>
<dbReference type="GO" id="GO:0004519">
    <property type="term" value="F:endonuclease activity"/>
    <property type="evidence" value="ECO:0007669"/>
    <property type="project" value="UniProtKB-KW"/>
</dbReference>
<evidence type="ECO:0000313" key="7">
    <source>
        <dbReference type="Proteomes" id="UP000012065"/>
    </source>
</evidence>
<dbReference type="InterPro" id="IPR003611">
    <property type="entry name" value="NUMOD3"/>
</dbReference>
<dbReference type="Pfam" id="PF07460">
    <property type="entry name" value="NUMOD3"/>
    <property type="match status" value="1"/>
</dbReference>
<sequence>MTRKWLSLQSDNRVKKIGIRNYSTQEDTTNVIGRESNTADIKPVKYYEDIYTMKPQILKENKNKSGIYKFVNKLSGSFYIGSAKNLRTLIYSYLQLSILLKGKNNSIITRALIKYGYSNFSLEILEYCDVSKLLEREQYYFDLLEPDYNIAKVAGYTIGIPRSEEFKNKLSELRKGKVHKEETKLLMSQIHLGANNSMFGKKHTDQTKELIRLSKVGKVLDTKTKNAISASNGTPIFLYALCSDCSTDKYCLVKQFVSFREAGKYLNMSHSNVSRYLKSGNLISRRDGKYKLTISSLEN</sequence>
<dbReference type="CDD" id="cd10445">
    <property type="entry name" value="GIY-YIG_bI1_like"/>
    <property type="match status" value="1"/>
</dbReference>
<dbReference type="InterPro" id="IPR003647">
    <property type="entry name" value="Intron_nuc_1_rpt"/>
</dbReference>
<dbReference type="SMART" id="SM00465">
    <property type="entry name" value="GIYc"/>
    <property type="match status" value="1"/>
</dbReference>
<keyword evidence="6" id="KW-0496">Mitochondrion</keyword>
<accession>M5BUN7</accession>
<keyword evidence="3 6" id="KW-0255">Endonuclease</keyword>
<dbReference type="GO" id="GO:0016787">
    <property type="term" value="F:hydrolase activity"/>
    <property type="evidence" value="ECO:0007669"/>
    <property type="project" value="UniProtKB-KW"/>
</dbReference>
<dbReference type="NCBIfam" id="TIGR01453">
    <property type="entry name" value="grpIintron_endo"/>
    <property type="match status" value="1"/>
</dbReference>
<geneLocation type="mitochondrion" evidence="6"/>
<feature type="domain" description="GIY-YIG" evidence="5">
    <location>
        <begin position="63"/>
        <end position="150"/>
    </location>
</feature>
<proteinExistence type="predicted"/>
<evidence type="ECO:0000256" key="4">
    <source>
        <dbReference type="ARBA" id="ARBA00022801"/>
    </source>
</evidence>
<dbReference type="AlphaFoldDB" id="M5BUN7"/>
<keyword evidence="4" id="KW-0378">Hydrolase</keyword>
<dbReference type="InterPro" id="IPR035901">
    <property type="entry name" value="GIY-YIG_endonuc_sf"/>
</dbReference>
<dbReference type="Gene3D" id="3.40.1440.10">
    <property type="entry name" value="GIY-YIG endonuclease"/>
    <property type="match status" value="1"/>
</dbReference>
<name>M5BUN7_THACB</name>
<dbReference type="InterPro" id="IPR000305">
    <property type="entry name" value="GIY-YIG_endonuc"/>
</dbReference>
<comment type="similarity">
    <text evidence="1">To endonucleases of group I introns of fungi and phage.</text>
</comment>
<keyword evidence="2" id="KW-0540">Nuclease</keyword>
<dbReference type="PROSITE" id="PS50164">
    <property type="entry name" value="GIY_YIG"/>
    <property type="match status" value="1"/>
</dbReference>
<organism evidence="6 7">
    <name type="scientific">Thanatephorus cucumeris (strain AG1-IB / isolate 7/3/14)</name>
    <name type="common">Lettuce bottom rot fungus</name>
    <name type="synonym">Rhizoctonia solani</name>
    <dbReference type="NCBI Taxonomy" id="1108050"/>
    <lineage>
        <taxon>Eukaryota</taxon>
        <taxon>Fungi</taxon>
        <taxon>Dikarya</taxon>
        <taxon>Basidiomycota</taxon>
        <taxon>Agaricomycotina</taxon>
        <taxon>Agaricomycetes</taxon>
        <taxon>Cantharellales</taxon>
        <taxon>Ceratobasidiaceae</taxon>
        <taxon>Rhizoctonia</taxon>
        <taxon>Rhizoctonia solani AG-1</taxon>
    </lineage>
</organism>